<proteinExistence type="predicted"/>
<evidence type="ECO:0008006" key="3">
    <source>
        <dbReference type="Google" id="ProtNLM"/>
    </source>
</evidence>
<accession>A0ABC9QL50</accession>
<dbReference type="SUPFAM" id="SSF110710">
    <property type="entry name" value="TTHA0583/YokD-like"/>
    <property type="match status" value="1"/>
</dbReference>
<evidence type="ECO:0000313" key="1">
    <source>
        <dbReference type="EMBL" id="EIB53640.1"/>
    </source>
</evidence>
<dbReference type="AlphaFoldDB" id="A0ABC9QL50"/>
<organism evidence="1 2">
    <name type="scientific">Campylobacter jejuni subsp. jejuni 2008-988</name>
    <dbReference type="NCBI Taxonomy" id="889253"/>
    <lineage>
        <taxon>Bacteria</taxon>
        <taxon>Pseudomonadati</taxon>
        <taxon>Campylobacterota</taxon>
        <taxon>Epsilonproteobacteria</taxon>
        <taxon>Campylobacterales</taxon>
        <taxon>Campylobacteraceae</taxon>
        <taxon>Campylobacter</taxon>
    </lineage>
</organism>
<evidence type="ECO:0000313" key="2">
    <source>
        <dbReference type="Proteomes" id="UP000003238"/>
    </source>
</evidence>
<gene>
    <name evidence="1" type="ORF">cje154_05891</name>
</gene>
<dbReference type="InterPro" id="IPR028345">
    <property type="entry name" value="Antibiotic_NAT-like"/>
</dbReference>
<comment type="caution">
    <text evidence="1">The sequence shown here is derived from an EMBL/GenBank/DDBJ whole genome shotgun (WGS) entry which is preliminary data.</text>
</comment>
<name>A0ABC9QL50_CAMJU</name>
<dbReference type="EMBL" id="AIOS01000045">
    <property type="protein sequence ID" value="EIB53640.1"/>
    <property type="molecule type" value="Genomic_DNA"/>
</dbReference>
<reference evidence="1 2" key="1">
    <citation type="submission" date="2010-10" db="EMBL/GenBank/DDBJ databases">
        <authorList>
            <person name="Richards V."/>
            <person name="Lefebure T."/>
            <person name="Suzuki H."/>
            <person name="Pavinski Bitar P."/>
            <person name="Stanhope M."/>
        </authorList>
    </citation>
    <scope>NUCLEOTIDE SEQUENCE [LARGE SCALE GENOMIC DNA]</scope>
    <source>
        <strain evidence="1 2">2008-988</strain>
    </source>
</reference>
<sequence length="52" mass="6166">MKYFLEHNGKKYSDKDLIDAFYQLGIKRGDILCVHTELFKFGIPLLSRNEFL</sequence>
<dbReference type="Proteomes" id="UP000003238">
    <property type="component" value="Unassembled WGS sequence"/>
</dbReference>
<protein>
    <recommendedName>
        <fullName evidence="3">Aminoglycoside N(3)-acetyltransferase</fullName>
    </recommendedName>
</protein>
<feature type="non-terminal residue" evidence="1">
    <location>
        <position position="52"/>
    </location>
</feature>